<evidence type="ECO:0000256" key="1">
    <source>
        <dbReference type="SAM" id="Coils"/>
    </source>
</evidence>
<reference evidence="2" key="2">
    <citation type="submission" date="2020-09" db="EMBL/GenBank/DDBJ databases">
        <authorList>
            <person name="Sun Q."/>
            <person name="Zhou Y."/>
        </authorList>
    </citation>
    <scope>NUCLEOTIDE SEQUENCE</scope>
    <source>
        <strain evidence="2">CGMCC 1.15758</strain>
    </source>
</reference>
<proteinExistence type="predicted"/>
<gene>
    <name evidence="2" type="ORF">GCM10010995_12370</name>
</gene>
<feature type="coiled-coil region" evidence="1">
    <location>
        <begin position="85"/>
        <end position="131"/>
    </location>
</feature>
<evidence type="ECO:0000313" key="2">
    <source>
        <dbReference type="EMBL" id="GGF96651.1"/>
    </source>
</evidence>
<sequence length="277" mass="32565">MLSQSQVNEACHMLKRDGQEVTIAKVRKLLDKHYSFFDVADKVLLYKEDAKKAETIAKQEVVQPPEKKVLGLGAVIDKVLLSCALREHKEVAIKLKEKLQDYIDQEIKTKIHKYEHEIKKIRQRNDHLEVNYYGSKARFEQLIQEHKLLKEQNYMLQQQLQKAQVVKNHRVTEESQQQKPAQVRDYQTQINLLNAELCAVYDVQKQSIVVKMPPKHKLEREFQKGINSIYLRANAVYDFATKFWFLDQFEAKTINLLVRNNFVISKELAYVLQKLQG</sequence>
<dbReference type="OrthoDB" id="5622418at2"/>
<dbReference type="EMBL" id="BMJS01000010">
    <property type="protein sequence ID" value="GGF96651.1"/>
    <property type="molecule type" value="Genomic_DNA"/>
</dbReference>
<dbReference type="AlphaFoldDB" id="A0A8J2Z4G0"/>
<dbReference type="Proteomes" id="UP000636949">
    <property type="component" value="Unassembled WGS sequence"/>
</dbReference>
<dbReference type="RefSeq" id="WP_117002323.1">
    <property type="nucleotide sequence ID" value="NZ_BMJS01000010.1"/>
</dbReference>
<protein>
    <submittedName>
        <fullName evidence="2">Uncharacterized protein</fullName>
    </submittedName>
</protein>
<organism evidence="2 3">
    <name type="scientific">Cysteiniphilum litorale</name>
    <dbReference type="NCBI Taxonomy" id="2056700"/>
    <lineage>
        <taxon>Bacteria</taxon>
        <taxon>Pseudomonadati</taxon>
        <taxon>Pseudomonadota</taxon>
        <taxon>Gammaproteobacteria</taxon>
        <taxon>Thiotrichales</taxon>
        <taxon>Fastidiosibacteraceae</taxon>
        <taxon>Cysteiniphilum</taxon>
    </lineage>
</organism>
<keyword evidence="3" id="KW-1185">Reference proteome</keyword>
<keyword evidence="1" id="KW-0175">Coiled coil</keyword>
<comment type="caution">
    <text evidence="2">The sequence shown here is derived from an EMBL/GenBank/DDBJ whole genome shotgun (WGS) entry which is preliminary data.</text>
</comment>
<evidence type="ECO:0000313" key="3">
    <source>
        <dbReference type="Proteomes" id="UP000636949"/>
    </source>
</evidence>
<accession>A0A8J2Z4G0</accession>
<reference evidence="2" key="1">
    <citation type="journal article" date="2014" name="Int. J. Syst. Evol. Microbiol.">
        <title>Complete genome sequence of Corynebacterium casei LMG S-19264T (=DSM 44701T), isolated from a smear-ripened cheese.</title>
        <authorList>
            <consortium name="US DOE Joint Genome Institute (JGI-PGF)"/>
            <person name="Walter F."/>
            <person name="Albersmeier A."/>
            <person name="Kalinowski J."/>
            <person name="Ruckert C."/>
        </authorList>
    </citation>
    <scope>NUCLEOTIDE SEQUENCE</scope>
    <source>
        <strain evidence="2">CGMCC 1.15758</strain>
    </source>
</reference>
<name>A0A8J2Z4G0_9GAMM</name>